<proteinExistence type="predicted"/>
<protein>
    <submittedName>
        <fullName evidence="1">Uncharacterized protein</fullName>
    </submittedName>
</protein>
<dbReference type="EMBL" id="AVNI01000002">
    <property type="protein sequence ID" value="EQD89585.1"/>
    <property type="molecule type" value="Genomic_DNA"/>
</dbReference>
<organism evidence="1 2">
    <name type="scientific">Helicobacter pylori SouthAfrica50</name>
    <dbReference type="NCBI Taxonomy" id="1352357"/>
    <lineage>
        <taxon>Bacteria</taxon>
        <taxon>Pseudomonadati</taxon>
        <taxon>Campylobacterota</taxon>
        <taxon>Epsilonproteobacteria</taxon>
        <taxon>Campylobacterales</taxon>
        <taxon>Helicobacteraceae</taxon>
        <taxon>Helicobacter</taxon>
    </lineage>
</organism>
<name>T2SBE7_HELPX</name>
<evidence type="ECO:0000313" key="2">
    <source>
        <dbReference type="Proteomes" id="UP000015816"/>
    </source>
</evidence>
<sequence>MKFIFSRREDKGYLKPFSLQPPLNIPLRRALFKKVIA</sequence>
<dbReference type="PATRIC" id="fig|1352357.3.peg.1872"/>
<comment type="caution">
    <text evidence="1">The sequence shown here is derived from an EMBL/GenBank/DDBJ whole genome shotgun (WGS) entry which is preliminary data.</text>
</comment>
<reference evidence="1 2" key="1">
    <citation type="journal article" date="2013" name="Genome Announc.">
        <title>Genome Sequences of Three hpAfrica2 Strains of Helicobacter pylori.</title>
        <authorList>
            <person name="Duncan S.S."/>
            <person name="Bertoli M.T."/>
            <person name="Kersulyte D."/>
            <person name="Valk P.L."/>
            <person name="Tamma S."/>
            <person name="Segal I."/>
            <person name="McClain M.S."/>
            <person name="Cover T.L."/>
            <person name="Berg D.E."/>
        </authorList>
    </citation>
    <scope>NUCLEOTIDE SEQUENCE [LARGE SCALE GENOMIC DNA]</scope>
    <source>
        <strain evidence="1 2">SouthAfrica50</strain>
    </source>
</reference>
<dbReference type="AlphaFoldDB" id="T2SBE7"/>
<accession>T2SBE7</accession>
<gene>
    <name evidence="1" type="ORF">HPSA50_1914</name>
</gene>
<dbReference type="Proteomes" id="UP000015816">
    <property type="component" value="Unassembled WGS sequence"/>
</dbReference>
<evidence type="ECO:0000313" key="1">
    <source>
        <dbReference type="EMBL" id="EQD89585.1"/>
    </source>
</evidence>